<reference evidence="7 8" key="1">
    <citation type="submission" date="2020-11" db="EMBL/GenBank/DDBJ databases">
        <authorList>
            <person name="Wallbank WR R."/>
            <person name="Pardo Diaz C."/>
            <person name="Kozak K."/>
            <person name="Martin S."/>
            <person name="Jiggins C."/>
            <person name="Moest M."/>
            <person name="Warren A I."/>
            <person name="Generalovic N T."/>
            <person name="Byers J.R.P. K."/>
            <person name="Montejo-Kovacevich G."/>
            <person name="Yen C E."/>
        </authorList>
    </citation>
    <scope>NUCLEOTIDE SEQUENCE [LARGE SCALE GENOMIC DNA]</scope>
</reference>
<dbReference type="GO" id="GO:0000166">
    <property type="term" value="F:nucleotide binding"/>
    <property type="evidence" value="ECO:0007669"/>
    <property type="project" value="UniProtKB-KW"/>
</dbReference>
<gene>
    <name evidence="7" type="ORF">HERILL_LOCUS2156</name>
</gene>
<dbReference type="SUPFAM" id="SSF55811">
    <property type="entry name" value="Nudix"/>
    <property type="match status" value="1"/>
</dbReference>
<evidence type="ECO:0000256" key="1">
    <source>
        <dbReference type="ARBA" id="ARBA00005582"/>
    </source>
</evidence>
<dbReference type="Proteomes" id="UP000594454">
    <property type="component" value="Chromosome 1"/>
</dbReference>
<proteinExistence type="inferred from homology"/>
<dbReference type="Gene3D" id="3.90.79.10">
    <property type="entry name" value="Nucleoside Triphosphate Pyrophosphohydrolase"/>
    <property type="match status" value="1"/>
</dbReference>
<keyword evidence="3" id="KW-0547">Nucleotide-binding</keyword>
<dbReference type="PROSITE" id="PS51462">
    <property type="entry name" value="NUDIX"/>
    <property type="match status" value="1"/>
</dbReference>
<dbReference type="InterPro" id="IPR000086">
    <property type="entry name" value="NUDIX_hydrolase_dom"/>
</dbReference>
<dbReference type="InterPro" id="IPR051325">
    <property type="entry name" value="Nudix_hydrolase_domain"/>
</dbReference>
<keyword evidence="8" id="KW-1185">Reference proteome</keyword>
<dbReference type="InterPro" id="IPR003565">
    <property type="entry name" value="Tetra_PHTase"/>
</dbReference>
<evidence type="ECO:0000313" key="7">
    <source>
        <dbReference type="EMBL" id="CAD7078915.1"/>
    </source>
</evidence>
<evidence type="ECO:0000259" key="6">
    <source>
        <dbReference type="PROSITE" id="PS51462"/>
    </source>
</evidence>
<dbReference type="GO" id="GO:0006167">
    <property type="term" value="P:AMP biosynthetic process"/>
    <property type="evidence" value="ECO:0007669"/>
    <property type="project" value="TreeGrafter"/>
</dbReference>
<name>A0A7R8YNX7_HERIL</name>
<feature type="domain" description="Nudix hydrolase" evidence="6">
    <location>
        <begin position="3"/>
        <end position="135"/>
    </location>
</feature>
<accession>A0A7R8YNX7</accession>
<evidence type="ECO:0000256" key="4">
    <source>
        <dbReference type="ARBA" id="ARBA00022801"/>
    </source>
</evidence>
<dbReference type="PANTHER" id="PTHR21340:SF0">
    <property type="entry name" value="BIS(5'-NUCLEOSYL)-TETRAPHOSPHATASE [ASYMMETRICAL]"/>
    <property type="match status" value="1"/>
</dbReference>
<keyword evidence="4" id="KW-0378">Hydrolase</keyword>
<dbReference type="CDD" id="cd03428">
    <property type="entry name" value="NUDIX_Ap4A_Nudt2"/>
    <property type="match status" value="1"/>
</dbReference>
<dbReference type="OMA" id="DSQFERR"/>
<evidence type="ECO:0000256" key="2">
    <source>
        <dbReference type="ARBA" id="ARBA00018911"/>
    </source>
</evidence>
<dbReference type="InterPro" id="IPR015797">
    <property type="entry name" value="NUDIX_hydrolase-like_dom_sf"/>
</dbReference>
<dbReference type="Pfam" id="PF00293">
    <property type="entry name" value="NUDIX"/>
    <property type="match status" value="1"/>
</dbReference>
<dbReference type="OrthoDB" id="276276at2759"/>
<dbReference type="EMBL" id="LR899009">
    <property type="protein sequence ID" value="CAD7078915.1"/>
    <property type="molecule type" value="Genomic_DNA"/>
</dbReference>
<dbReference type="InParanoid" id="A0A7R8YNX7"/>
<evidence type="ECO:0000256" key="3">
    <source>
        <dbReference type="ARBA" id="ARBA00022741"/>
    </source>
</evidence>
<dbReference type="PRINTS" id="PR01405">
    <property type="entry name" value="TETRPHPHTASE"/>
</dbReference>
<comment type="similarity">
    <text evidence="1">Belongs to the Nudix hydrolase family.</text>
</comment>
<protein>
    <recommendedName>
        <fullName evidence="2">Bis(5'-nucleosyl)-tetraphosphatase [asymmetrical]</fullName>
    </recommendedName>
    <alternativeName>
        <fullName evidence="5">Diadenosine 5',5'''-P1,P4-tetraphosphate asymmetrical hydrolase</fullName>
    </alternativeName>
</protein>
<organism evidence="7 8">
    <name type="scientific">Hermetia illucens</name>
    <name type="common">Black soldier fly</name>
    <dbReference type="NCBI Taxonomy" id="343691"/>
    <lineage>
        <taxon>Eukaryota</taxon>
        <taxon>Metazoa</taxon>
        <taxon>Ecdysozoa</taxon>
        <taxon>Arthropoda</taxon>
        <taxon>Hexapoda</taxon>
        <taxon>Insecta</taxon>
        <taxon>Pterygota</taxon>
        <taxon>Neoptera</taxon>
        <taxon>Endopterygota</taxon>
        <taxon>Diptera</taxon>
        <taxon>Brachycera</taxon>
        <taxon>Stratiomyomorpha</taxon>
        <taxon>Stratiomyidae</taxon>
        <taxon>Hermetiinae</taxon>
        <taxon>Hermetia</taxon>
    </lineage>
</organism>
<dbReference type="AlphaFoldDB" id="A0A7R8YNX7"/>
<sequence length="143" mass="16872">MERGRPAAGMLLFRRYAGEIQYLLLQKSSGAHHWSLPKGHVKKWEDPFMGAIRETFEDSGYLEKDLKIYTDITTTSEYIVKGKFKTVIYWLAELINPEMLLHLSSEHEDYKWLPREEAKDLAHYEELSNVIDWAEEQILKLQK</sequence>
<dbReference type="PANTHER" id="PTHR21340">
    <property type="entry name" value="DIADENOSINE 5,5-P1,P4-TETRAPHOSPHATE PYROPHOSPHOHYDROLASE MUTT"/>
    <property type="match status" value="1"/>
</dbReference>
<evidence type="ECO:0000256" key="5">
    <source>
        <dbReference type="ARBA" id="ARBA00032644"/>
    </source>
</evidence>
<evidence type="ECO:0000313" key="8">
    <source>
        <dbReference type="Proteomes" id="UP000594454"/>
    </source>
</evidence>
<dbReference type="GO" id="GO:0004081">
    <property type="term" value="F:bis(5'-nucleosyl)-tetraphosphatase (asymmetrical) activity"/>
    <property type="evidence" value="ECO:0007669"/>
    <property type="project" value="TreeGrafter"/>
</dbReference>
<dbReference type="GO" id="GO:0006754">
    <property type="term" value="P:ATP biosynthetic process"/>
    <property type="evidence" value="ECO:0007669"/>
    <property type="project" value="TreeGrafter"/>
</dbReference>